<dbReference type="Proteomes" id="UP000289738">
    <property type="component" value="Chromosome A02"/>
</dbReference>
<comment type="caution">
    <text evidence="2">The sequence shown here is derived from an EMBL/GenBank/DDBJ whole genome shotgun (WGS) entry which is preliminary data.</text>
</comment>
<keyword evidence="1" id="KW-0479">Metal-binding</keyword>
<gene>
    <name evidence="2" type="ORF">Ahy_A02g008378</name>
</gene>
<accession>A0A445EEH6</accession>
<evidence type="ECO:0000313" key="2">
    <source>
        <dbReference type="EMBL" id="RYR73847.1"/>
    </source>
</evidence>
<evidence type="ECO:0000256" key="1">
    <source>
        <dbReference type="RuleBase" id="RU367018"/>
    </source>
</evidence>
<reference evidence="2 3" key="1">
    <citation type="submission" date="2019-01" db="EMBL/GenBank/DDBJ databases">
        <title>Sequencing of cultivated peanut Arachis hypogaea provides insights into genome evolution and oil improvement.</title>
        <authorList>
            <person name="Chen X."/>
        </authorList>
    </citation>
    <scope>NUCLEOTIDE SEQUENCE [LARGE SCALE GENOMIC DNA]</scope>
    <source>
        <strain evidence="3">cv. Fuhuasheng</strain>
        <tissue evidence="2">Leaves</tissue>
    </source>
</reference>
<keyword evidence="1" id="KW-0863">Zinc-finger</keyword>
<dbReference type="GO" id="GO:0008270">
    <property type="term" value="F:zinc ion binding"/>
    <property type="evidence" value="ECO:0007669"/>
    <property type="project" value="UniProtKB-UniRule"/>
</dbReference>
<keyword evidence="1" id="KW-0539">Nucleus</keyword>
<dbReference type="GO" id="GO:0005634">
    <property type="term" value="C:nucleus"/>
    <property type="evidence" value="ECO:0007669"/>
    <property type="project" value="UniProtKB-SubCell"/>
</dbReference>
<name>A0A445EEH6_ARAHY</name>
<keyword evidence="1" id="KW-0862">Zinc</keyword>
<dbReference type="PANTHER" id="PTHR31669:SF251">
    <property type="entry name" value="PROTEIN FAR1-RELATED SEQUENCE"/>
    <property type="match status" value="1"/>
</dbReference>
<protein>
    <recommendedName>
        <fullName evidence="1">Protein FAR1-RELATED SEQUENCE</fullName>
    </recommendedName>
</protein>
<evidence type="ECO:0000313" key="3">
    <source>
        <dbReference type="Proteomes" id="UP000289738"/>
    </source>
</evidence>
<comment type="subcellular location">
    <subcellularLocation>
        <location evidence="1">Nucleus</location>
    </subcellularLocation>
</comment>
<comment type="similarity">
    <text evidence="1">Belongs to the FHY3/FAR1 family.</text>
</comment>
<proteinExistence type="inferred from homology"/>
<dbReference type="InterPro" id="IPR031052">
    <property type="entry name" value="FHY3/FAR1"/>
</dbReference>
<dbReference type="EMBL" id="SDMP01000002">
    <property type="protein sequence ID" value="RYR73847.1"/>
    <property type="molecule type" value="Genomic_DNA"/>
</dbReference>
<dbReference type="AlphaFoldDB" id="A0A445EEH6"/>
<dbReference type="GO" id="GO:0006355">
    <property type="term" value="P:regulation of DNA-templated transcription"/>
    <property type="evidence" value="ECO:0007669"/>
    <property type="project" value="UniProtKB-UniRule"/>
</dbReference>
<keyword evidence="3" id="KW-1185">Reference proteome</keyword>
<comment type="function">
    <text evidence="1">Putative transcription activator involved in regulating light control of development.</text>
</comment>
<dbReference type="PANTHER" id="PTHR31669">
    <property type="entry name" value="PROTEIN FAR1-RELATED SEQUENCE 10-RELATED"/>
    <property type="match status" value="1"/>
</dbReference>
<organism evidence="2 3">
    <name type="scientific">Arachis hypogaea</name>
    <name type="common">Peanut</name>
    <dbReference type="NCBI Taxonomy" id="3818"/>
    <lineage>
        <taxon>Eukaryota</taxon>
        <taxon>Viridiplantae</taxon>
        <taxon>Streptophyta</taxon>
        <taxon>Embryophyta</taxon>
        <taxon>Tracheophyta</taxon>
        <taxon>Spermatophyta</taxon>
        <taxon>Magnoliopsida</taxon>
        <taxon>eudicotyledons</taxon>
        <taxon>Gunneridae</taxon>
        <taxon>Pentapetalae</taxon>
        <taxon>rosids</taxon>
        <taxon>fabids</taxon>
        <taxon>Fabales</taxon>
        <taxon>Fabaceae</taxon>
        <taxon>Papilionoideae</taxon>
        <taxon>50 kb inversion clade</taxon>
        <taxon>dalbergioids sensu lato</taxon>
        <taxon>Dalbergieae</taxon>
        <taxon>Pterocarpus clade</taxon>
        <taxon>Arachis</taxon>
    </lineage>
</organism>
<sequence>MKVCTARLTEFALEQISNSTFNKFVVTYGLISCEVKYQCLLFESRGILCHDCLSTLSFERVDTIALRYILEHWSKNMKRRHARIKSSYDEPLLELRGRRFDDLVFCSHNICEFVSESKELILILHKAYDNVIAEMQEYKAKSKKKMFLIT</sequence>